<dbReference type="InterPro" id="IPR043472">
    <property type="entry name" value="Macro_dom-like"/>
</dbReference>
<name>A0ABP9CSJ8_9ACTN</name>
<dbReference type="PROSITE" id="PS51154">
    <property type="entry name" value="MACRO"/>
    <property type="match status" value="1"/>
</dbReference>
<proteinExistence type="predicted"/>
<reference evidence="3" key="1">
    <citation type="journal article" date="2019" name="Int. J. Syst. Evol. Microbiol.">
        <title>The Global Catalogue of Microorganisms (GCM) 10K type strain sequencing project: providing services to taxonomists for standard genome sequencing and annotation.</title>
        <authorList>
            <consortium name="The Broad Institute Genomics Platform"/>
            <consortium name="The Broad Institute Genome Sequencing Center for Infectious Disease"/>
            <person name="Wu L."/>
            <person name="Ma J."/>
        </authorList>
    </citation>
    <scope>NUCLEOTIDE SEQUENCE [LARGE SCALE GENOMIC DNA]</scope>
    <source>
        <strain evidence="3">JCM 18542</strain>
    </source>
</reference>
<dbReference type="Gene3D" id="3.40.220.10">
    <property type="entry name" value="Leucine Aminopeptidase, subunit E, domain 1"/>
    <property type="match status" value="1"/>
</dbReference>
<accession>A0ABP9CSJ8</accession>
<dbReference type="Pfam" id="PF01661">
    <property type="entry name" value="Macro"/>
    <property type="match status" value="1"/>
</dbReference>
<keyword evidence="3" id="KW-1185">Reference proteome</keyword>
<organism evidence="2 3">
    <name type="scientific">Tomitella cavernea</name>
    <dbReference type="NCBI Taxonomy" id="1387982"/>
    <lineage>
        <taxon>Bacteria</taxon>
        <taxon>Bacillati</taxon>
        <taxon>Actinomycetota</taxon>
        <taxon>Actinomycetes</taxon>
        <taxon>Mycobacteriales</taxon>
        <taxon>Tomitella</taxon>
    </lineage>
</organism>
<dbReference type="Proteomes" id="UP001500839">
    <property type="component" value="Unassembled WGS sequence"/>
</dbReference>
<dbReference type="RefSeq" id="WP_200176229.1">
    <property type="nucleotide sequence ID" value="NZ_BAABKQ010000001.1"/>
</dbReference>
<dbReference type="PANTHER" id="PTHR11106:SF27">
    <property type="entry name" value="MACRO DOMAIN-CONTAINING PROTEIN"/>
    <property type="match status" value="1"/>
</dbReference>
<comment type="caution">
    <text evidence="2">The sequence shown here is derived from an EMBL/GenBank/DDBJ whole genome shotgun (WGS) entry which is preliminary data.</text>
</comment>
<dbReference type="InterPro" id="IPR002589">
    <property type="entry name" value="Macro_dom"/>
</dbReference>
<evidence type="ECO:0000313" key="2">
    <source>
        <dbReference type="EMBL" id="GAA4817022.1"/>
    </source>
</evidence>
<sequence length="169" mass="17432">MTLIDVAVADAAGMSVDAVVVATGPDLRVGAGPSGAVQRRAGPGMRDACRLLRETTFPHGLEVGYAVATRGGKLPAQWVILTVGPRYSRREDRAGVLRDTYRRCLLVAESVGARTVACPLIASGAGAWPAGDAVDQAVRALGEARCDVDVVTLVTADPGVARLVRSALG</sequence>
<gene>
    <name evidence="2" type="ORF">GCM10023353_24410</name>
</gene>
<feature type="domain" description="Macro" evidence="1">
    <location>
        <begin position="1"/>
        <end position="169"/>
    </location>
</feature>
<protein>
    <submittedName>
        <fullName evidence="2">O-acetyl-ADP-ribose deacetylase</fullName>
    </submittedName>
</protein>
<dbReference type="SUPFAM" id="SSF52949">
    <property type="entry name" value="Macro domain-like"/>
    <property type="match status" value="1"/>
</dbReference>
<evidence type="ECO:0000313" key="3">
    <source>
        <dbReference type="Proteomes" id="UP001500839"/>
    </source>
</evidence>
<dbReference type="EMBL" id="BAABKQ010000001">
    <property type="protein sequence ID" value="GAA4817022.1"/>
    <property type="molecule type" value="Genomic_DNA"/>
</dbReference>
<dbReference type="PANTHER" id="PTHR11106">
    <property type="entry name" value="GANGLIOSIDE INDUCED DIFFERENTIATION ASSOCIATED PROTEIN 2-RELATED"/>
    <property type="match status" value="1"/>
</dbReference>
<dbReference type="SMART" id="SM00506">
    <property type="entry name" value="A1pp"/>
    <property type="match status" value="1"/>
</dbReference>
<evidence type="ECO:0000259" key="1">
    <source>
        <dbReference type="PROSITE" id="PS51154"/>
    </source>
</evidence>